<dbReference type="EnsemblMetazoa" id="GPPI021657-RA">
    <property type="protein sequence ID" value="GPPI021657-PA"/>
    <property type="gene ID" value="GPPI021657"/>
</dbReference>
<sequence>MITKLTAFACNTTTTILPVRFRKCYSCKRTLNDWKRLTFSDKGGSGFSVIAMRTASVSNVVDGAGNAPALPPTISAGGFNSLTLALRDVTAVVLLSGFSENHVVLDWLISVTVDVTP</sequence>
<keyword evidence="2" id="KW-1185">Reference proteome</keyword>
<dbReference type="VEuPathDB" id="VectorBase:GPPI021657"/>
<dbReference type="Proteomes" id="UP000092460">
    <property type="component" value="Unassembled WGS sequence"/>
</dbReference>
<evidence type="ECO:0000313" key="2">
    <source>
        <dbReference type="Proteomes" id="UP000092460"/>
    </source>
</evidence>
<dbReference type="AlphaFoldDB" id="A0A1B0B7V1"/>
<dbReference type="EMBL" id="JXJN01009727">
    <property type="status" value="NOT_ANNOTATED_CDS"/>
    <property type="molecule type" value="Genomic_DNA"/>
</dbReference>
<accession>A0A1B0B7V1</accession>
<protein>
    <submittedName>
        <fullName evidence="1">Uncharacterized protein</fullName>
    </submittedName>
</protein>
<evidence type="ECO:0000313" key="1">
    <source>
        <dbReference type="EnsemblMetazoa" id="GPPI021657-PA"/>
    </source>
</evidence>
<reference evidence="2" key="1">
    <citation type="submission" date="2015-01" db="EMBL/GenBank/DDBJ databases">
        <authorList>
            <person name="Aksoy S."/>
            <person name="Warren W."/>
            <person name="Wilson R.K."/>
        </authorList>
    </citation>
    <scope>NUCLEOTIDE SEQUENCE [LARGE SCALE GENOMIC DNA]</scope>
    <source>
        <strain evidence="2">IAEA</strain>
    </source>
</reference>
<organism evidence="1 2">
    <name type="scientific">Glossina palpalis gambiensis</name>
    <dbReference type="NCBI Taxonomy" id="67801"/>
    <lineage>
        <taxon>Eukaryota</taxon>
        <taxon>Metazoa</taxon>
        <taxon>Ecdysozoa</taxon>
        <taxon>Arthropoda</taxon>
        <taxon>Hexapoda</taxon>
        <taxon>Insecta</taxon>
        <taxon>Pterygota</taxon>
        <taxon>Neoptera</taxon>
        <taxon>Endopterygota</taxon>
        <taxon>Diptera</taxon>
        <taxon>Brachycera</taxon>
        <taxon>Muscomorpha</taxon>
        <taxon>Hippoboscoidea</taxon>
        <taxon>Glossinidae</taxon>
        <taxon>Glossina</taxon>
    </lineage>
</organism>
<name>A0A1B0B7V1_9MUSC</name>
<reference evidence="1" key="2">
    <citation type="submission" date="2020-05" db="UniProtKB">
        <authorList>
            <consortium name="EnsemblMetazoa"/>
        </authorList>
    </citation>
    <scope>IDENTIFICATION</scope>
    <source>
        <strain evidence="1">IAEA</strain>
    </source>
</reference>
<proteinExistence type="predicted"/>